<proteinExistence type="predicted"/>
<evidence type="ECO:0000313" key="2">
    <source>
        <dbReference type="EMBL" id="OXA97123.1"/>
    </source>
</evidence>
<gene>
    <name evidence="2" type="ORF">B0A75_17010</name>
</gene>
<dbReference type="Gene3D" id="3.10.310.50">
    <property type="match status" value="1"/>
</dbReference>
<organism evidence="2 3">
    <name type="scientific">Flavobacterium oncorhynchi</name>
    <dbReference type="NCBI Taxonomy" id="728056"/>
    <lineage>
        <taxon>Bacteria</taxon>
        <taxon>Pseudomonadati</taxon>
        <taxon>Bacteroidota</taxon>
        <taxon>Flavobacteriia</taxon>
        <taxon>Flavobacteriales</taxon>
        <taxon>Flavobacteriaceae</taxon>
        <taxon>Flavobacterium</taxon>
    </lineage>
</organism>
<dbReference type="Pfam" id="PF04536">
    <property type="entry name" value="TPM_phosphatase"/>
    <property type="match status" value="1"/>
</dbReference>
<evidence type="ECO:0000259" key="1">
    <source>
        <dbReference type="Pfam" id="PF04536"/>
    </source>
</evidence>
<dbReference type="AlphaFoldDB" id="A0A226HS75"/>
<protein>
    <recommendedName>
        <fullName evidence="1">TPM domain-containing protein</fullName>
    </recommendedName>
</protein>
<accession>A0A226HS75</accession>
<dbReference type="PANTHER" id="PTHR30373">
    <property type="entry name" value="UPF0603 PROTEIN YGCG"/>
    <property type="match status" value="1"/>
</dbReference>
<reference evidence="2 3" key="1">
    <citation type="submission" date="2016-11" db="EMBL/GenBank/DDBJ databases">
        <title>Whole genomes of Flavobacteriaceae.</title>
        <authorList>
            <person name="Stine C."/>
            <person name="Li C."/>
            <person name="Tadesse D."/>
        </authorList>
    </citation>
    <scope>NUCLEOTIDE SEQUENCE [LARGE SCALE GENOMIC DNA]</scope>
    <source>
        <strain evidence="2 3">CCUG 59446</strain>
    </source>
</reference>
<dbReference type="EMBL" id="MUHA01000027">
    <property type="protein sequence ID" value="OXA97123.1"/>
    <property type="molecule type" value="Genomic_DNA"/>
</dbReference>
<keyword evidence="3" id="KW-1185">Reference proteome</keyword>
<dbReference type="RefSeq" id="WP_089055472.1">
    <property type="nucleotide sequence ID" value="NZ_MUHA01000027.1"/>
</dbReference>
<dbReference type="InterPro" id="IPR007621">
    <property type="entry name" value="TPM_dom"/>
</dbReference>
<dbReference type="PANTHER" id="PTHR30373:SF2">
    <property type="entry name" value="UPF0603 PROTEIN YGCG"/>
    <property type="match status" value="1"/>
</dbReference>
<comment type="caution">
    <text evidence="2">The sequence shown here is derived from an EMBL/GenBank/DDBJ whole genome shotgun (WGS) entry which is preliminary data.</text>
</comment>
<name>A0A226HS75_9FLAO</name>
<sequence length="186" mass="21400">MKEVIFTILFFIAISATGQTFEKEQNDSLKDKTITTFREIYWNNLPSPKGWINDYERIFSDDEEKKLDNVISNFERETSIEIAIVTIDTVKTSSDKFEALSLHIAKTWGIGKKGKDNGILIGLSKGYRKIRIELGNGIAKVLTEQETKEIIDHDFIPEFKKGDYYQGIVNGITKLMEVLRTRIKKE</sequence>
<evidence type="ECO:0000313" key="3">
    <source>
        <dbReference type="Proteomes" id="UP000198336"/>
    </source>
</evidence>
<feature type="domain" description="TPM" evidence="1">
    <location>
        <begin position="52"/>
        <end position="177"/>
    </location>
</feature>
<dbReference type="Proteomes" id="UP000198336">
    <property type="component" value="Unassembled WGS sequence"/>
</dbReference>